<gene>
    <name evidence="2" type="ORF">Zmor_015281</name>
</gene>
<keyword evidence="3" id="KW-1185">Reference proteome</keyword>
<evidence type="ECO:0000256" key="1">
    <source>
        <dbReference type="ARBA" id="ARBA00023172"/>
    </source>
</evidence>
<sequence length="225" mass="26061">MVVLFPTEEMLSVKENIDISRFYQVSAFLKQQSVGHRPKKSKMFIQKVIFIVGVFGGCRIGEQVTMSVDDIEGVAYLRSKFRTRRLINPKHLPPSVEVTLFLLLTFFGSTEYYDLKRFHTKRLFINFKNKKCTVRPVRVNVSTILRKIAQFLGSQYPKEYTGPSFRRSSAALLADLTVLKRHGGWRSNRVLEEYIENSLNNKIEISRRIIKQLSTIINNRSALNP</sequence>
<organism evidence="2 3">
    <name type="scientific">Zophobas morio</name>
    <dbReference type="NCBI Taxonomy" id="2755281"/>
    <lineage>
        <taxon>Eukaryota</taxon>
        <taxon>Metazoa</taxon>
        <taxon>Ecdysozoa</taxon>
        <taxon>Arthropoda</taxon>
        <taxon>Hexapoda</taxon>
        <taxon>Insecta</taxon>
        <taxon>Pterygota</taxon>
        <taxon>Neoptera</taxon>
        <taxon>Endopterygota</taxon>
        <taxon>Coleoptera</taxon>
        <taxon>Polyphaga</taxon>
        <taxon>Cucujiformia</taxon>
        <taxon>Tenebrionidae</taxon>
        <taxon>Zophobas</taxon>
    </lineage>
</organism>
<dbReference type="GO" id="GO:0015074">
    <property type="term" value="P:DNA integration"/>
    <property type="evidence" value="ECO:0007669"/>
    <property type="project" value="InterPro"/>
</dbReference>
<comment type="caution">
    <text evidence="2">The sequence shown here is derived from an EMBL/GenBank/DDBJ whole genome shotgun (WGS) entry which is preliminary data.</text>
</comment>
<dbReference type="InterPro" id="IPR013762">
    <property type="entry name" value="Integrase-like_cat_sf"/>
</dbReference>
<keyword evidence="1" id="KW-0233">DNA recombination</keyword>
<dbReference type="GO" id="GO:0003677">
    <property type="term" value="F:DNA binding"/>
    <property type="evidence" value="ECO:0007669"/>
    <property type="project" value="InterPro"/>
</dbReference>
<dbReference type="Gene3D" id="1.10.443.10">
    <property type="entry name" value="Intergrase catalytic core"/>
    <property type="match status" value="1"/>
</dbReference>
<name>A0AA38IHQ8_9CUCU</name>
<evidence type="ECO:0000313" key="3">
    <source>
        <dbReference type="Proteomes" id="UP001168821"/>
    </source>
</evidence>
<dbReference type="EMBL" id="JALNTZ010000004">
    <property type="protein sequence ID" value="KAJ3656185.1"/>
    <property type="molecule type" value="Genomic_DNA"/>
</dbReference>
<proteinExistence type="predicted"/>
<reference evidence="2" key="1">
    <citation type="journal article" date="2023" name="G3 (Bethesda)">
        <title>Whole genome assemblies of Zophobas morio and Tenebrio molitor.</title>
        <authorList>
            <person name="Kaur S."/>
            <person name="Stinson S.A."/>
            <person name="diCenzo G.C."/>
        </authorList>
    </citation>
    <scope>NUCLEOTIDE SEQUENCE</scope>
    <source>
        <strain evidence="2">QUZm001</strain>
    </source>
</reference>
<dbReference type="InterPro" id="IPR011010">
    <property type="entry name" value="DNA_brk_join_enz"/>
</dbReference>
<evidence type="ECO:0008006" key="4">
    <source>
        <dbReference type="Google" id="ProtNLM"/>
    </source>
</evidence>
<dbReference type="SUPFAM" id="SSF56349">
    <property type="entry name" value="DNA breaking-rejoining enzymes"/>
    <property type="match status" value="1"/>
</dbReference>
<dbReference type="GO" id="GO:0006310">
    <property type="term" value="P:DNA recombination"/>
    <property type="evidence" value="ECO:0007669"/>
    <property type="project" value="UniProtKB-KW"/>
</dbReference>
<accession>A0AA38IHQ8</accession>
<evidence type="ECO:0000313" key="2">
    <source>
        <dbReference type="EMBL" id="KAJ3656185.1"/>
    </source>
</evidence>
<dbReference type="AlphaFoldDB" id="A0AA38IHQ8"/>
<dbReference type="Proteomes" id="UP001168821">
    <property type="component" value="Unassembled WGS sequence"/>
</dbReference>
<protein>
    <recommendedName>
        <fullName evidence="4">Tyr recombinase domain-containing protein</fullName>
    </recommendedName>
</protein>